<evidence type="ECO:0000256" key="2">
    <source>
        <dbReference type="SAM" id="MobiDB-lite"/>
    </source>
</evidence>
<accession>A0A835I0M0</accession>
<dbReference type="GO" id="GO:1990904">
    <property type="term" value="C:ribonucleoprotein complex"/>
    <property type="evidence" value="ECO:0007669"/>
    <property type="project" value="TreeGrafter"/>
</dbReference>
<feature type="domain" description="NTF2" evidence="3">
    <location>
        <begin position="31"/>
        <end position="145"/>
    </location>
</feature>
<name>A0A835I0M0_9MAGN</name>
<evidence type="ECO:0000313" key="5">
    <source>
        <dbReference type="Proteomes" id="UP000631114"/>
    </source>
</evidence>
<proteinExistence type="predicted"/>
<comment type="caution">
    <text evidence="4">The sequence shown here is derived from an EMBL/GenBank/DDBJ whole genome shotgun (WGS) entry which is preliminary data.</text>
</comment>
<dbReference type="PANTHER" id="PTHR10693">
    <property type="entry name" value="RAS GTPASE-ACTIVATING PROTEIN-BINDING PROTEIN"/>
    <property type="match status" value="1"/>
</dbReference>
<dbReference type="CDD" id="cd00780">
    <property type="entry name" value="NTF2"/>
    <property type="match status" value="1"/>
</dbReference>
<keyword evidence="5" id="KW-1185">Reference proteome</keyword>
<dbReference type="InterPro" id="IPR018222">
    <property type="entry name" value="Nuclear_transport_factor_2_euk"/>
</dbReference>
<feature type="region of interest" description="Disordered" evidence="2">
    <location>
        <begin position="172"/>
        <end position="192"/>
    </location>
</feature>
<evidence type="ECO:0000256" key="1">
    <source>
        <dbReference type="ARBA" id="ARBA00022884"/>
    </source>
</evidence>
<dbReference type="AlphaFoldDB" id="A0A835I0M0"/>
<dbReference type="GO" id="GO:0003729">
    <property type="term" value="F:mRNA binding"/>
    <property type="evidence" value="ECO:0007669"/>
    <property type="project" value="TreeGrafter"/>
</dbReference>
<evidence type="ECO:0000313" key="4">
    <source>
        <dbReference type="EMBL" id="KAF9609525.1"/>
    </source>
</evidence>
<protein>
    <recommendedName>
        <fullName evidence="3">NTF2 domain-containing protein</fullName>
    </recommendedName>
</protein>
<dbReference type="Pfam" id="PF02136">
    <property type="entry name" value="NTF2"/>
    <property type="match status" value="1"/>
</dbReference>
<dbReference type="Gene3D" id="3.10.450.50">
    <property type="match status" value="1"/>
</dbReference>
<dbReference type="OrthoDB" id="339151at2759"/>
<dbReference type="SUPFAM" id="SSF54427">
    <property type="entry name" value="NTF2-like"/>
    <property type="match status" value="1"/>
</dbReference>
<dbReference type="Proteomes" id="UP000631114">
    <property type="component" value="Unassembled WGS sequence"/>
</dbReference>
<keyword evidence="1" id="KW-0694">RNA-binding</keyword>
<reference evidence="4 5" key="1">
    <citation type="submission" date="2020-10" db="EMBL/GenBank/DDBJ databases">
        <title>The Coptis chinensis genome and diversification of protoberbering-type alkaloids.</title>
        <authorList>
            <person name="Wang B."/>
            <person name="Shu S."/>
            <person name="Song C."/>
            <person name="Liu Y."/>
        </authorList>
    </citation>
    <scope>NUCLEOTIDE SEQUENCE [LARGE SCALE GENOMIC DNA]</scope>
    <source>
        <strain evidence="4">HL-2020</strain>
        <tissue evidence="4">Leaf</tissue>
    </source>
</reference>
<dbReference type="InterPro" id="IPR039539">
    <property type="entry name" value="Ras_GTPase_bind_prot"/>
</dbReference>
<dbReference type="PANTHER" id="PTHR10693:SF75">
    <property type="entry name" value="NUCLEAR TRANSPORT FACTOR 2"/>
    <property type="match status" value="1"/>
</dbReference>
<dbReference type="InterPro" id="IPR032710">
    <property type="entry name" value="NTF2-like_dom_sf"/>
</dbReference>
<dbReference type="PROSITE" id="PS50177">
    <property type="entry name" value="NTF2_DOMAIN"/>
    <property type="match status" value="1"/>
</dbReference>
<dbReference type="InterPro" id="IPR002075">
    <property type="entry name" value="NTF2_dom"/>
</dbReference>
<organism evidence="4 5">
    <name type="scientific">Coptis chinensis</name>
    <dbReference type="NCBI Taxonomy" id="261450"/>
    <lineage>
        <taxon>Eukaryota</taxon>
        <taxon>Viridiplantae</taxon>
        <taxon>Streptophyta</taxon>
        <taxon>Embryophyta</taxon>
        <taxon>Tracheophyta</taxon>
        <taxon>Spermatophyta</taxon>
        <taxon>Magnoliopsida</taxon>
        <taxon>Ranunculales</taxon>
        <taxon>Ranunculaceae</taxon>
        <taxon>Coptidoideae</taxon>
        <taxon>Coptis</taxon>
    </lineage>
</organism>
<gene>
    <name evidence="4" type="ORF">IFM89_016886</name>
</gene>
<dbReference type="EMBL" id="JADFTS010000004">
    <property type="protein sequence ID" value="KAF9609525.1"/>
    <property type="molecule type" value="Genomic_DNA"/>
</dbReference>
<sequence>MIMNAADEREWTPIAVEPPEEEKFLGGNGAFEHSEIPRKIRKTSPDLVYRFYQDSSVLSRPGPDGKMASVKTIDDINVVILSMDYKECKAEMKTIDAHDSYKGGVVVQVIGWLIVKDNMKRKFTLSFFLAPQDKGYFGLNDIFRYVDEYETVESDAIAIAVNDVIENVTSTPVTPNPELSHIPEHPMPENTTPEVEMSYRNREVVHELSDNGEVSTIEVEAVEVPVHSGQDKVLPVIEPASTVPEDTPKKSYAYTSIIPKLFVFTCANY</sequence>
<dbReference type="GO" id="GO:0005829">
    <property type="term" value="C:cytosol"/>
    <property type="evidence" value="ECO:0007669"/>
    <property type="project" value="TreeGrafter"/>
</dbReference>
<evidence type="ECO:0000259" key="3">
    <source>
        <dbReference type="PROSITE" id="PS50177"/>
    </source>
</evidence>